<dbReference type="RefSeq" id="WP_344348795.1">
    <property type="nucleotide sequence ID" value="NZ_BAAASM010000020.1"/>
</dbReference>
<evidence type="ECO:0000313" key="2">
    <source>
        <dbReference type="EMBL" id="MFC5658170.1"/>
    </source>
</evidence>
<protein>
    <submittedName>
        <fullName evidence="2">Uncharacterized protein</fullName>
    </submittedName>
</protein>
<evidence type="ECO:0000256" key="1">
    <source>
        <dbReference type="SAM" id="MobiDB-lite"/>
    </source>
</evidence>
<name>A0ABW0WIZ2_STRNO</name>
<accession>A0ABW0WIZ2</accession>
<sequence>MDPAEHIAIVRGLLTRYPRLTLDLSRRVLEDQYFGKPGSAGCTPTSSTPFPPAPSPDAEAPRICERG</sequence>
<feature type="region of interest" description="Disordered" evidence="1">
    <location>
        <begin position="34"/>
        <end position="67"/>
    </location>
</feature>
<keyword evidence="3" id="KW-1185">Reference proteome</keyword>
<comment type="caution">
    <text evidence="2">The sequence shown here is derived from an EMBL/GenBank/DDBJ whole genome shotgun (WGS) entry which is preliminary data.</text>
</comment>
<gene>
    <name evidence="2" type="ORF">ACFP3J_22105</name>
</gene>
<reference evidence="3" key="1">
    <citation type="journal article" date="2019" name="Int. J. Syst. Evol. Microbiol.">
        <title>The Global Catalogue of Microorganisms (GCM) 10K type strain sequencing project: providing services to taxonomists for standard genome sequencing and annotation.</title>
        <authorList>
            <consortium name="The Broad Institute Genomics Platform"/>
            <consortium name="The Broad Institute Genome Sequencing Center for Infectious Disease"/>
            <person name="Wu L."/>
            <person name="Ma J."/>
        </authorList>
    </citation>
    <scope>NUCLEOTIDE SEQUENCE [LARGE SCALE GENOMIC DNA]</scope>
    <source>
        <strain evidence="3">KCTC 5701</strain>
    </source>
</reference>
<dbReference type="Proteomes" id="UP001596065">
    <property type="component" value="Unassembled WGS sequence"/>
</dbReference>
<dbReference type="EMBL" id="JBHSOE010000040">
    <property type="protein sequence ID" value="MFC5658170.1"/>
    <property type="molecule type" value="Genomic_DNA"/>
</dbReference>
<evidence type="ECO:0000313" key="3">
    <source>
        <dbReference type="Proteomes" id="UP001596065"/>
    </source>
</evidence>
<organism evidence="2 3">
    <name type="scientific">Streptomyces nogalater</name>
    <dbReference type="NCBI Taxonomy" id="38314"/>
    <lineage>
        <taxon>Bacteria</taxon>
        <taxon>Bacillati</taxon>
        <taxon>Actinomycetota</taxon>
        <taxon>Actinomycetes</taxon>
        <taxon>Kitasatosporales</taxon>
        <taxon>Streptomycetaceae</taxon>
        <taxon>Streptomyces</taxon>
    </lineage>
</organism>
<proteinExistence type="predicted"/>